<evidence type="ECO:0000313" key="2">
    <source>
        <dbReference type="Proteomes" id="UP001732700"/>
    </source>
</evidence>
<dbReference type="Proteomes" id="UP001732700">
    <property type="component" value="Chromosome 2D"/>
</dbReference>
<accession>A0ACD5V228</accession>
<dbReference type="EnsemblPlants" id="AVESA.00010b.r2.2DG0352490.1">
    <property type="protein sequence ID" value="AVESA.00010b.r2.2DG0352490.1.CDS.1"/>
    <property type="gene ID" value="AVESA.00010b.r2.2DG0352490"/>
</dbReference>
<protein>
    <submittedName>
        <fullName evidence="1">Uncharacterized protein</fullName>
    </submittedName>
</protein>
<reference evidence="1" key="1">
    <citation type="submission" date="2021-05" db="EMBL/GenBank/DDBJ databases">
        <authorList>
            <person name="Scholz U."/>
            <person name="Mascher M."/>
            <person name="Fiebig A."/>
        </authorList>
    </citation>
    <scope>NUCLEOTIDE SEQUENCE [LARGE SCALE GENOMIC DNA]</scope>
</reference>
<organism evidence="1 2">
    <name type="scientific">Avena sativa</name>
    <name type="common">Oat</name>
    <dbReference type="NCBI Taxonomy" id="4498"/>
    <lineage>
        <taxon>Eukaryota</taxon>
        <taxon>Viridiplantae</taxon>
        <taxon>Streptophyta</taxon>
        <taxon>Embryophyta</taxon>
        <taxon>Tracheophyta</taxon>
        <taxon>Spermatophyta</taxon>
        <taxon>Magnoliopsida</taxon>
        <taxon>Liliopsida</taxon>
        <taxon>Poales</taxon>
        <taxon>Poaceae</taxon>
        <taxon>BOP clade</taxon>
        <taxon>Pooideae</taxon>
        <taxon>Poodae</taxon>
        <taxon>Poeae</taxon>
        <taxon>Poeae Chloroplast Group 1 (Aveneae type)</taxon>
        <taxon>Aveninae</taxon>
        <taxon>Avena</taxon>
    </lineage>
</organism>
<keyword evidence="2" id="KW-1185">Reference proteome</keyword>
<name>A0ACD5V228_AVESA</name>
<reference evidence="1" key="2">
    <citation type="submission" date="2025-09" db="UniProtKB">
        <authorList>
            <consortium name="EnsemblPlants"/>
        </authorList>
    </citation>
    <scope>IDENTIFICATION</scope>
</reference>
<proteinExistence type="predicted"/>
<evidence type="ECO:0000313" key="1">
    <source>
        <dbReference type="EnsemblPlants" id="AVESA.00010b.r2.2DG0352490.1.CDS.1"/>
    </source>
</evidence>
<sequence length="157" mass="17980">MKCYDPDTSELIIPDRGKIPVDAESVHRIWGLPNSGLKVWYEMNADITRQMMVDYGFPPNGSPDLTSWCKMIEDMAKKSDDLFVRAWSIMAYNFLAPTTGLKVSPRCYPAVYDVELIPKMNICQFVVDQIRLAFSSLKSKKSVCCCVYHLMVSAWFF</sequence>